<dbReference type="AlphaFoldDB" id="A0A9D4Z379"/>
<proteinExistence type="predicted"/>
<dbReference type="PANTHER" id="PTHR19965">
    <property type="entry name" value="RNA AND EXPORT FACTOR BINDING PROTEIN"/>
    <property type="match status" value="1"/>
</dbReference>
<dbReference type="PANTHER" id="PTHR19965:SF35">
    <property type="entry name" value="RNA ANNEALING PROTEIN YRA1"/>
    <property type="match status" value="1"/>
</dbReference>
<evidence type="ECO:0000256" key="2">
    <source>
        <dbReference type="PROSITE-ProRule" id="PRU00176"/>
    </source>
</evidence>
<keyword evidence="1 2" id="KW-0694">RNA-binding</keyword>
<protein>
    <recommendedName>
        <fullName evidence="4">RRM domain-containing protein</fullName>
    </recommendedName>
</protein>
<dbReference type="InterPro" id="IPR035979">
    <property type="entry name" value="RBD_domain_sf"/>
</dbReference>
<keyword evidence="6" id="KW-1185">Reference proteome</keyword>
<dbReference type="PROSITE" id="PS50102">
    <property type="entry name" value="RRM"/>
    <property type="match status" value="1"/>
</dbReference>
<evidence type="ECO:0000313" key="5">
    <source>
        <dbReference type="EMBL" id="KAI5059439.1"/>
    </source>
</evidence>
<dbReference type="SUPFAM" id="SSF54928">
    <property type="entry name" value="RNA-binding domain, RBD"/>
    <property type="match status" value="1"/>
</dbReference>
<evidence type="ECO:0000256" key="1">
    <source>
        <dbReference type="ARBA" id="ARBA00022884"/>
    </source>
</evidence>
<dbReference type="InterPro" id="IPR012677">
    <property type="entry name" value="Nucleotide-bd_a/b_plait_sf"/>
</dbReference>
<gene>
    <name evidence="5" type="ORF">GOP47_0025758</name>
</gene>
<comment type="caution">
    <text evidence="5">The sequence shown here is derived from an EMBL/GenBank/DDBJ whole genome shotgun (WGS) entry which is preliminary data.</text>
</comment>
<evidence type="ECO:0000259" key="4">
    <source>
        <dbReference type="PROSITE" id="PS50102"/>
    </source>
</evidence>
<accession>A0A9D4Z379</accession>
<dbReference type="OrthoDB" id="5382468at2759"/>
<dbReference type="SMART" id="SM00360">
    <property type="entry name" value="RRM"/>
    <property type="match status" value="1"/>
</dbReference>
<feature type="region of interest" description="Disordered" evidence="3">
    <location>
        <begin position="32"/>
        <end position="115"/>
    </location>
</feature>
<organism evidence="5 6">
    <name type="scientific">Adiantum capillus-veneris</name>
    <name type="common">Maidenhair fern</name>
    <dbReference type="NCBI Taxonomy" id="13818"/>
    <lineage>
        <taxon>Eukaryota</taxon>
        <taxon>Viridiplantae</taxon>
        <taxon>Streptophyta</taxon>
        <taxon>Embryophyta</taxon>
        <taxon>Tracheophyta</taxon>
        <taxon>Polypodiopsida</taxon>
        <taxon>Polypodiidae</taxon>
        <taxon>Polypodiales</taxon>
        <taxon>Pteridineae</taxon>
        <taxon>Pteridaceae</taxon>
        <taxon>Vittarioideae</taxon>
        <taxon>Adiantum</taxon>
    </lineage>
</organism>
<dbReference type="GO" id="GO:0006406">
    <property type="term" value="P:mRNA export from nucleus"/>
    <property type="evidence" value="ECO:0007669"/>
    <property type="project" value="TreeGrafter"/>
</dbReference>
<dbReference type="InterPro" id="IPR000504">
    <property type="entry name" value="RRM_dom"/>
</dbReference>
<dbReference type="Gene3D" id="3.30.70.330">
    <property type="match status" value="1"/>
</dbReference>
<dbReference type="Proteomes" id="UP000886520">
    <property type="component" value="Chromosome 25"/>
</dbReference>
<name>A0A9D4Z379_ADICA</name>
<sequence length="192" mass="21184">MAEIDTGMYESPLNMSLDDIIASNKRIADAANRTHHITPHRLGSSRSRSRSHSHSHKLRRNPSSNGGHRGQSPGGRQESPGRRSAKTPRERWESPGGKRSKTPRGRQESPGGRSWKVYVSNVGPDVSESMLKKHFSKVGKVLDCSLHFDRDGEHQGTALVEFSSERGAHAAMDEFQGVLFYGAPLHLVVLAQ</sequence>
<reference evidence="5" key="1">
    <citation type="submission" date="2021-01" db="EMBL/GenBank/DDBJ databases">
        <title>Adiantum capillus-veneris genome.</title>
        <authorList>
            <person name="Fang Y."/>
            <person name="Liao Q."/>
        </authorList>
    </citation>
    <scope>NUCLEOTIDE SEQUENCE</scope>
    <source>
        <strain evidence="5">H3</strain>
        <tissue evidence="5">Leaf</tissue>
    </source>
</reference>
<evidence type="ECO:0000256" key="3">
    <source>
        <dbReference type="SAM" id="MobiDB-lite"/>
    </source>
</evidence>
<dbReference type="InterPro" id="IPR051229">
    <property type="entry name" value="ALYREF_mRNA_export"/>
</dbReference>
<dbReference type="GO" id="GO:0003729">
    <property type="term" value="F:mRNA binding"/>
    <property type="evidence" value="ECO:0007669"/>
    <property type="project" value="TreeGrafter"/>
</dbReference>
<dbReference type="CDD" id="cd00590">
    <property type="entry name" value="RRM_SF"/>
    <property type="match status" value="1"/>
</dbReference>
<feature type="compositionally biased region" description="Basic residues" evidence="3">
    <location>
        <begin position="47"/>
        <end position="60"/>
    </location>
</feature>
<dbReference type="Pfam" id="PF00076">
    <property type="entry name" value="RRM_1"/>
    <property type="match status" value="1"/>
</dbReference>
<evidence type="ECO:0000313" key="6">
    <source>
        <dbReference type="Proteomes" id="UP000886520"/>
    </source>
</evidence>
<dbReference type="EMBL" id="JABFUD020000025">
    <property type="protein sequence ID" value="KAI5059439.1"/>
    <property type="molecule type" value="Genomic_DNA"/>
</dbReference>
<dbReference type="GO" id="GO:0005634">
    <property type="term" value="C:nucleus"/>
    <property type="evidence" value="ECO:0007669"/>
    <property type="project" value="TreeGrafter"/>
</dbReference>
<feature type="domain" description="RRM" evidence="4">
    <location>
        <begin position="115"/>
        <end position="192"/>
    </location>
</feature>